<proteinExistence type="inferred from homology"/>
<dbReference type="AlphaFoldDB" id="A0AAN9F5J6"/>
<reference evidence="7 8" key="1">
    <citation type="submission" date="2024-01" db="EMBL/GenBank/DDBJ databases">
        <title>The genomes of 5 underutilized Papilionoideae crops provide insights into root nodulation and disease resistanc.</title>
        <authorList>
            <person name="Yuan L."/>
        </authorList>
    </citation>
    <scope>NUCLEOTIDE SEQUENCE [LARGE SCALE GENOMIC DNA]</scope>
    <source>
        <strain evidence="7">ZHUSHIDOU_FW_LH</strain>
        <tissue evidence="7">Leaf</tissue>
    </source>
</reference>
<evidence type="ECO:0000256" key="2">
    <source>
        <dbReference type="ARBA" id="ARBA00022734"/>
    </source>
</evidence>
<evidence type="ECO:0000259" key="6">
    <source>
        <dbReference type="Pfam" id="PF00139"/>
    </source>
</evidence>
<feature type="signal peptide" evidence="5">
    <location>
        <begin position="1"/>
        <end position="31"/>
    </location>
</feature>
<dbReference type="PROSITE" id="PS00308">
    <property type="entry name" value="LECTIN_LEGUME_ALPHA"/>
    <property type="match status" value="1"/>
</dbReference>
<protein>
    <recommendedName>
        <fullName evidence="6">Legume lectin domain-containing protein</fullName>
    </recommendedName>
</protein>
<evidence type="ECO:0000313" key="8">
    <source>
        <dbReference type="Proteomes" id="UP001372338"/>
    </source>
</evidence>
<keyword evidence="4" id="KW-0464">Manganese</keyword>
<dbReference type="SUPFAM" id="SSF49899">
    <property type="entry name" value="Concanavalin A-like lectins/glucanases"/>
    <property type="match status" value="1"/>
</dbReference>
<comment type="caution">
    <text evidence="7">The sequence shown here is derived from an EMBL/GenBank/DDBJ whole genome shotgun (WGS) entry which is preliminary data.</text>
</comment>
<evidence type="ECO:0000313" key="7">
    <source>
        <dbReference type="EMBL" id="KAK7270327.1"/>
    </source>
</evidence>
<feature type="chain" id="PRO_5043042535" description="Legume lectin domain-containing protein" evidence="5">
    <location>
        <begin position="32"/>
        <end position="298"/>
    </location>
</feature>
<feature type="domain" description="Legume lectin" evidence="6">
    <location>
        <begin position="34"/>
        <end position="277"/>
    </location>
</feature>
<evidence type="ECO:0000256" key="3">
    <source>
        <dbReference type="ARBA" id="ARBA00023180"/>
    </source>
</evidence>
<dbReference type="PANTHER" id="PTHR32401">
    <property type="entry name" value="CONCANAVALIN A-LIKE LECTIN FAMILY PROTEIN"/>
    <property type="match status" value="1"/>
</dbReference>
<dbReference type="InterPro" id="IPR013320">
    <property type="entry name" value="ConA-like_dom_sf"/>
</dbReference>
<gene>
    <name evidence="7" type="ORF">RIF29_23388</name>
</gene>
<evidence type="ECO:0000256" key="1">
    <source>
        <dbReference type="ARBA" id="ARBA00007606"/>
    </source>
</evidence>
<dbReference type="Proteomes" id="UP001372338">
    <property type="component" value="Unassembled WGS sequence"/>
</dbReference>
<keyword evidence="3" id="KW-0325">Glycoprotein</keyword>
<dbReference type="PIRSF" id="PIRSF002690">
    <property type="entry name" value="L-type_lectin_plant"/>
    <property type="match status" value="1"/>
</dbReference>
<evidence type="ECO:0000256" key="4">
    <source>
        <dbReference type="ARBA" id="ARBA00023211"/>
    </source>
</evidence>
<dbReference type="InterPro" id="IPR001220">
    <property type="entry name" value="Legume_lectin_dom"/>
</dbReference>
<organism evidence="7 8">
    <name type="scientific">Crotalaria pallida</name>
    <name type="common">Smooth rattlebox</name>
    <name type="synonym">Crotalaria striata</name>
    <dbReference type="NCBI Taxonomy" id="3830"/>
    <lineage>
        <taxon>Eukaryota</taxon>
        <taxon>Viridiplantae</taxon>
        <taxon>Streptophyta</taxon>
        <taxon>Embryophyta</taxon>
        <taxon>Tracheophyta</taxon>
        <taxon>Spermatophyta</taxon>
        <taxon>Magnoliopsida</taxon>
        <taxon>eudicotyledons</taxon>
        <taxon>Gunneridae</taxon>
        <taxon>Pentapetalae</taxon>
        <taxon>rosids</taxon>
        <taxon>fabids</taxon>
        <taxon>Fabales</taxon>
        <taxon>Fabaceae</taxon>
        <taxon>Papilionoideae</taxon>
        <taxon>50 kb inversion clade</taxon>
        <taxon>genistoids sensu lato</taxon>
        <taxon>core genistoids</taxon>
        <taxon>Crotalarieae</taxon>
        <taxon>Crotalaria</taxon>
    </lineage>
</organism>
<dbReference type="Gene3D" id="2.60.120.200">
    <property type="match status" value="1"/>
</dbReference>
<dbReference type="EMBL" id="JAYWIO010000004">
    <property type="protein sequence ID" value="KAK7270327.1"/>
    <property type="molecule type" value="Genomic_DNA"/>
</dbReference>
<sequence length="298" mass="32536">MANLVHSLAFTTTTTTFFLLLLMTLFNTSHSFDSLSFTLNNFSPNEKDLILQGDAQILSTNNALQLTSPNTHTVGRALYSTPVRLSELRTGRIATFDTNFTFVVNSLAAPDQVPADGLAFFIAPINTTIPSNSSGGYLGLFSPQTALNRSMNQVVAVEFDNFGNSWDPPSGDSHVALLHNSISASNLTGFERREGVTATVRITYTPPTTNRTGVLRVTASYPPNTQFTTRAIPLNVNIDLPEWVRIGFSAATGDFVQTHSILSWSFTSKLLNNNKKKVAKEDNNMHKHNIAGHGDNNI</sequence>
<dbReference type="GO" id="GO:0030246">
    <property type="term" value="F:carbohydrate binding"/>
    <property type="evidence" value="ECO:0007669"/>
    <property type="project" value="UniProtKB-KW"/>
</dbReference>
<keyword evidence="8" id="KW-1185">Reference proteome</keyword>
<accession>A0AAN9F5J6</accession>
<keyword evidence="5" id="KW-0732">Signal</keyword>
<dbReference type="Pfam" id="PF00139">
    <property type="entry name" value="Lectin_legB"/>
    <property type="match status" value="1"/>
</dbReference>
<dbReference type="PANTHER" id="PTHR32401:SF45">
    <property type="entry name" value="LECTIN"/>
    <property type="match status" value="1"/>
</dbReference>
<keyword evidence="2" id="KW-0430">Lectin</keyword>
<dbReference type="InterPro" id="IPR000985">
    <property type="entry name" value="Lectin_LegA_CS"/>
</dbReference>
<dbReference type="InterPro" id="IPR016363">
    <property type="entry name" value="L-lectin"/>
</dbReference>
<name>A0AAN9F5J6_CROPI</name>
<comment type="similarity">
    <text evidence="1">Belongs to the leguminous lectin family.</text>
</comment>
<dbReference type="CDD" id="cd06899">
    <property type="entry name" value="lectin_legume_LecRK_Arcelin_ConA"/>
    <property type="match status" value="1"/>
</dbReference>
<evidence type="ECO:0000256" key="5">
    <source>
        <dbReference type="SAM" id="SignalP"/>
    </source>
</evidence>
<dbReference type="InterPro" id="IPR050258">
    <property type="entry name" value="Leguminous_Lectin"/>
</dbReference>